<dbReference type="GO" id="GO:0016747">
    <property type="term" value="F:acyltransferase activity, transferring groups other than amino-acyl groups"/>
    <property type="evidence" value="ECO:0007669"/>
    <property type="project" value="InterPro"/>
</dbReference>
<dbReference type="Gene3D" id="3.40.630.30">
    <property type="match status" value="1"/>
</dbReference>
<dbReference type="RefSeq" id="WP_042488207.1">
    <property type="nucleotide sequence ID" value="NZ_BBPI01000063.1"/>
</dbReference>
<proteinExistence type="predicted"/>
<keyword evidence="3" id="KW-1185">Reference proteome</keyword>
<accession>A0A0A1W8G5</accession>
<dbReference type="InterPro" id="IPR016181">
    <property type="entry name" value="Acyl_CoA_acyltransferase"/>
</dbReference>
<dbReference type="AlphaFoldDB" id="A0A0A1W8G5"/>
<dbReference type="Pfam" id="PF13302">
    <property type="entry name" value="Acetyltransf_3"/>
    <property type="match status" value="1"/>
</dbReference>
<dbReference type="SUPFAM" id="SSF55729">
    <property type="entry name" value="Acyl-CoA N-acyltransferases (Nat)"/>
    <property type="match status" value="1"/>
</dbReference>
<keyword evidence="2" id="KW-0808">Transferase</keyword>
<dbReference type="InterPro" id="IPR000182">
    <property type="entry name" value="GNAT_dom"/>
</dbReference>
<sequence length="182" mass="20144">MTSPVLQTERLTLRLPSAEDFEAWAAFHAEEDTMRFLGGVQARGAAWRNLCTMVGAWSVRGFAMFSVIERDTGRWVGRIGPWQPEGWPGREVGWGVARAFAGRGYAHEAAVAAMDYAVDVLGWDHVIHTIDPDNIGSIKLAQRLGAVNEGPVSLPAPLESFRVDAWGQSAEQWRARRGMRPQ</sequence>
<dbReference type="PROSITE" id="PS51186">
    <property type="entry name" value="GNAT"/>
    <property type="match status" value="1"/>
</dbReference>
<dbReference type="OrthoDB" id="6293260at2"/>
<reference evidence="2 3" key="1">
    <citation type="submission" date="2014-11" db="EMBL/GenBank/DDBJ databases">
        <title>Whole genome shotgun sequence of Sphingomonas parapaucimobilis NBRC 15100.</title>
        <authorList>
            <person name="Katano-Makiyama Y."/>
            <person name="Hosoyama A."/>
            <person name="Hashimoto M."/>
            <person name="Hosoyama Y."/>
            <person name="Noguchi M."/>
            <person name="Numata M."/>
            <person name="Tsuchikane K."/>
            <person name="Hirakata S."/>
            <person name="Uohara A."/>
            <person name="Shimodaira J."/>
            <person name="Ohji S."/>
            <person name="Ichikawa N."/>
            <person name="Kimura A."/>
            <person name="Yamazoe A."/>
            <person name="Fujita N."/>
        </authorList>
    </citation>
    <scope>NUCLEOTIDE SEQUENCE [LARGE SCALE GENOMIC DNA]</scope>
    <source>
        <strain evidence="2 3">NBRC 15100</strain>
    </source>
</reference>
<evidence type="ECO:0000313" key="3">
    <source>
        <dbReference type="Proteomes" id="UP000032305"/>
    </source>
</evidence>
<dbReference type="PANTHER" id="PTHR43792">
    <property type="entry name" value="GNAT FAMILY, PUTATIVE (AFU_ORTHOLOGUE AFUA_3G00765)-RELATED-RELATED"/>
    <property type="match status" value="1"/>
</dbReference>
<protein>
    <submittedName>
        <fullName evidence="2">Putative acetyltransferase</fullName>
    </submittedName>
</protein>
<comment type="caution">
    <text evidence="2">The sequence shown here is derived from an EMBL/GenBank/DDBJ whole genome shotgun (WGS) entry which is preliminary data.</text>
</comment>
<dbReference type="EMBL" id="BBPI01000063">
    <property type="protein sequence ID" value="GAM01462.1"/>
    <property type="molecule type" value="Genomic_DNA"/>
</dbReference>
<evidence type="ECO:0000313" key="2">
    <source>
        <dbReference type="EMBL" id="GAM01462.1"/>
    </source>
</evidence>
<dbReference type="eggNOG" id="COG1670">
    <property type="taxonomic scope" value="Bacteria"/>
</dbReference>
<dbReference type="PANTHER" id="PTHR43792:SF1">
    <property type="entry name" value="N-ACETYLTRANSFERASE DOMAIN-CONTAINING PROTEIN"/>
    <property type="match status" value="1"/>
</dbReference>
<name>A0A0A1W8G5_9SPHN</name>
<gene>
    <name evidence="2" type="ORF">SP5_063_00350</name>
</gene>
<organism evidence="2 3">
    <name type="scientific">Sphingomonas parapaucimobilis NBRC 15100</name>
    <dbReference type="NCBI Taxonomy" id="1219049"/>
    <lineage>
        <taxon>Bacteria</taxon>
        <taxon>Pseudomonadati</taxon>
        <taxon>Pseudomonadota</taxon>
        <taxon>Alphaproteobacteria</taxon>
        <taxon>Sphingomonadales</taxon>
        <taxon>Sphingomonadaceae</taxon>
        <taxon>Sphingomonas</taxon>
    </lineage>
</organism>
<dbReference type="Proteomes" id="UP000032305">
    <property type="component" value="Unassembled WGS sequence"/>
</dbReference>
<evidence type="ECO:0000259" key="1">
    <source>
        <dbReference type="PROSITE" id="PS51186"/>
    </source>
</evidence>
<feature type="domain" description="N-acetyltransferase" evidence="1">
    <location>
        <begin position="11"/>
        <end position="164"/>
    </location>
</feature>
<dbReference type="InterPro" id="IPR051531">
    <property type="entry name" value="N-acetyltransferase"/>
</dbReference>